<protein>
    <submittedName>
        <fullName evidence="7">Kinase-like domain-containing protein</fullName>
    </submittedName>
</protein>
<dbReference type="InterPro" id="IPR011009">
    <property type="entry name" value="Kinase-like_dom_sf"/>
</dbReference>
<dbReference type="InterPro" id="IPR051175">
    <property type="entry name" value="CLK_kinases"/>
</dbReference>
<evidence type="ECO:0000256" key="4">
    <source>
        <dbReference type="ARBA" id="ARBA00022777"/>
    </source>
</evidence>
<dbReference type="PANTHER" id="PTHR45646">
    <property type="entry name" value="SERINE/THREONINE-PROTEIN KINASE DOA-RELATED"/>
    <property type="match status" value="1"/>
</dbReference>
<proteinExistence type="predicted"/>
<dbReference type="PANTHER" id="PTHR45646:SF11">
    <property type="entry name" value="SERINE_THREONINE-PROTEIN KINASE DOA"/>
    <property type="match status" value="1"/>
</dbReference>
<keyword evidence="2" id="KW-0808">Transferase</keyword>
<dbReference type="Pfam" id="PF00069">
    <property type="entry name" value="Pkinase"/>
    <property type="match status" value="2"/>
</dbReference>
<dbReference type="PROSITE" id="PS50011">
    <property type="entry name" value="PROTEIN_KINASE_DOM"/>
    <property type="match status" value="1"/>
</dbReference>
<keyword evidence="1" id="KW-0723">Serine/threonine-protein kinase</keyword>
<keyword evidence="5" id="KW-0067">ATP-binding</keyword>
<dbReference type="InterPro" id="IPR000719">
    <property type="entry name" value="Prot_kinase_dom"/>
</dbReference>
<dbReference type="Gene3D" id="3.30.200.20">
    <property type="entry name" value="Phosphorylase Kinase, domain 1"/>
    <property type="match status" value="1"/>
</dbReference>
<organism evidence="7 8">
    <name type="scientific">Phyllosticta capitalensis</name>
    <dbReference type="NCBI Taxonomy" id="121624"/>
    <lineage>
        <taxon>Eukaryota</taxon>
        <taxon>Fungi</taxon>
        <taxon>Dikarya</taxon>
        <taxon>Ascomycota</taxon>
        <taxon>Pezizomycotina</taxon>
        <taxon>Dothideomycetes</taxon>
        <taxon>Dothideomycetes incertae sedis</taxon>
        <taxon>Botryosphaeriales</taxon>
        <taxon>Phyllostictaceae</taxon>
        <taxon>Phyllosticta</taxon>
    </lineage>
</organism>
<name>A0ABR1YHD6_9PEZI</name>
<keyword evidence="8" id="KW-1185">Reference proteome</keyword>
<evidence type="ECO:0000313" key="7">
    <source>
        <dbReference type="EMBL" id="KAK8229406.1"/>
    </source>
</evidence>
<dbReference type="EMBL" id="JBBWRZ010000009">
    <property type="protein sequence ID" value="KAK8229406.1"/>
    <property type="molecule type" value="Genomic_DNA"/>
</dbReference>
<dbReference type="Proteomes" id="UP001492380">
    <property type="component" value="Unassembled WGS sequence"/>
</dbReference>
<evidence type="ECO:0000256" key="1">
    <source>
        <dbReference type="ARBA" id="ARBA00022527"/>
    </source>
</evidence>
<sequence length="441" mass="50130">MIAQKTANWARGANPIRTTSNHSWIPRTFFNRRCLSTTSTLFLKMLEFGHADRTERDEYIDRLSFGEAMYRNGPRGYCAIRPGECLDGRYKALCKIAHGGFSTVWAARDQTNGKYVVLKVSVRTHDDPRERDILRTLAANTSQHPGSGHLVRLHDSFVIQGRYGLHQCLVLDLLGERLQSTGGMRLPGKTAKRIAKEVLLGLDYLHSQDITHGDLHTANVTFAMPSLDHLSEEDFCIILGKTETEANKYKPKPPPIPKRSICASSVPKIYFPVSQAMQVKIVDFGGAFRGPDDAPETVHVPQYLMPPESIFGERLDHRFDMWSMGCLLFELVTGHPPFNTWGDVTPTNYMRDVLHLVPQAMPTRWQPKWRELESAEAPHELGEHTLQTWLKKLYVGNLGVRDLSRKDLRKVGELVRRMLRLEPAERATAAEILDHAWFRDV</sequence>
<reference evidence="7 8" key="1">
    <citation type="submission" date="2024-04" db="EMBL/GenBank/DDBJ databases">
        <title>Phyllosticta paracitricarpa is synonymous to the EU quarantine fungus P. citricarpa based on phylogenomic analyses.</title>
        <authorList>
            <consortium name="Lawrence Berkeley National Laboratory"/>
            <person name="Van Ingen-Buijs V.A."/>
            <person name="Van Westerhoven A.C."/>
            <person name="Haridas S."/>
            <person name="Skiadas P."/>
            <person name="Martin F."/>
            <person name="Groenewald J.Z."/>
            <person name="Crous P.W."/>
            <person name="Seidl M.F."/>
        </authorList>
    </citation>
    <scope>NUCLEOTIDE SEQUENCE [LARGE SCALE GENOMIC DNA]</scope>
    <source>
        <strain evidence="7 8">CBS 123374</strain>
    </source>
</reference>
<evidence type="ECO:0000256" key="2">
    <source>
        <dbReference type="ARBA" id="ARBA00022679"/>
    </source>
</evidence>
<evidence type="ECO:0000256" key="5">
    <source>
        <dbReference type="ARBA" id="ARBA00022840"/>
    </source>
</evidence>
<evidence type="ECO:0000256" key="3">
    <source>
        <dbReference type="ARBA" id="ARBA00022741"/>
    </source>
</evidence>
<keyword evidence="4" id="KW-0418">Kinase</keyword>
<accession>A0ABR1YHD6</accession>
<evidence type="ECO:0000259" key="6">
    <source>
        <dbReference type="PROSITE" id="PS50011"/>
    </source>
</evidence>
<feature type="domain" description="Protein kinase" evidence="6">
    <location>
        <begin position="90"/>
        <end position="438"/>
    </location>
</feature>
<dbReference type="SUPFAM" id="SSF56112">
    <property type="entry name" value="Protein kinase-like (PK-like)"/>
    <property type="match status" value="1"/>
</dbReference>
<keyword evidence="3" id="KW-0547">Nucleotide-binding</keyword>
<comment type="caution">
    <text evidence="7">The sequence shown here is derived from an EMBL/GenBank/DDBJ whole genome shotgun (WGS) entry which is preliminary data.</text>
</comment>
<gene>
    <name evidence="7" type="ORF">HDK90DRAFT_356951</name>
</gene>
<dbReference type="Gene3D" id="1.10.510.10">
    <property type="entry name" value="Transferase(Phosphotransferase) domain 1"/>
    <property type="match status" value="1"/>
</dbReference>
<evidence type="ECO:0000313" key="8">
    <source>
        <dbReference type="Proteomes" id="UP001492380"/>
    </source>
</evidence>